<dbReference type="InterPro" id="IPR036271">
    <property type="entry name" value="Tet_transcr_reg_TetR-rel_C_sf"/>
</dbReference>
<keyword evidence="3" id="KW-0804">Transcription</keyword>
<dbReference type="Pfam" id="PF00440">
    <property type="entry name" value="TetR_N"/>
    <property type="match status" value="1"/>
</dbReference>
<dbReference type="EMBL" id="VAFL01000003">
    <property type="protein sequence ID" value="TKW67810.1"/>
    <property type="molecule type" value="Genomic_DNA"/>
</dbReference>
<dbReference type="Pfam" id="PF13305">
    <property type="entry name" value="TetR_C_33"/>
    <property type="match status" value="1"/>
</dbReference>
<name>A0A533ICJ7_PARDE</name>
<evidence type="ECO:0000256" key="2">
    <source>
        <dbReference type="ARBA" id="ARBA00023125"/>
    </source>
</evidence>
<evidence type="ECO:0000313" key="6">
    <source>
        <dbReference type="EMBL" id="TKW67810.1"/>
    </source>
</evidence>
<dbReference type="GO" id="GO:0000976">
    <property type="term" value="F:transcription cis-regulatory region binding"/>
    <property type="evidence" value="ECO:0007669"/>
    <property type="project" value="TreeGrafter"/>
</dbReference>
<dbReference type="Gene3D" id="1.10.357.10">
    <property type="entry name" value="Tetracycline Repressor, domain 2"/>
    <property type="match status" value="1"/>
</dbReference>
<comment type="caution">
    <text evidence="6">The sequence shown here is derived from an EMBL/GenBank/DDBJ whole genome shotgun (WGS) entry which is preliminary data.</text>
</comment>
<evidence type="ECO:0000256" key="4">
    <source>
        <dbReference type="PROSITE-ProRule" id="PRU00335"/>
    </source>
</evidence>
<dbReference type="InterPro" id="IPR009057">
    <property type="entry name" value="Homeodomain-like_sf"/>
</dbReference>
<protein>
    <submittedName>
        <fullName evidence="6">TetR/AcrR family transcriptional regulator</fullName>
    </submittedName>
</protein>
<evidence type="ECO:0000313" key="7">
    <source>
        <dbReference type="Proteomes" id="UP000315344"/>
    </source>
</evidence>
<dbReference type="PANTHER" id="PTHR30055:SF226">
    <property type="entry name" value="HTH-TYPE TRANSCRIPTIONAL REGULATOR PKSA"/>
    <property type="match status" value="1"/>
</dbReference>
<dbReference type="PANTHER" id="PTHR30055">
    <property type="entry name" value="HTH-TYPE TRANSCRIPTIONAL REGULATOR RUTR"/>
    <property type="match status" value="1"/>
</dbReference>
<feature type="domain" description="HTH tetR-type" evidence="5">
    <location>
        <begin position="20"/>
        <end position="80"/>
    </location>
</feature>
<gene>
    <name evidence="6" type="ORF">DI616_05730</name>
</gene>
<feature type="DNA-binding region" description="H-T-H motif" evidence="4">
    <location>
        <begin position="43"/>
        <end position="62"/>
    </location>
</feature>
<sequence length="209" mass="23276">MSDPDDQPPRKPTRTRRSRDELRQLTLDAARQIILEEGPEALTARRLAKAVGYTPGTIYNLFDSLPDVLWQVNRAHFARIASLFSNLPGVTPQDRLRALAARYLDLVEAEPTLFRALFEGPRKSEEFPDWYMRAIDGLLDLTATELTSLAPDMPASVARRDASALFASIQGLAQLRAGGRLDLLTDASAKELADALIVRVLRDVEHQQS</sequence>
<dbReference type="GO" id="GO:0003700">
    <property type="term" value="F:DNA-binding transcription factor activity"/>
    <property type="evidence" value="ECO:0007669"/>
    <property type="project" value="TreeGrafter"/>
</dbReference>
<dbReference type="SUPFAM" id="SSF46689">
    <property type="entry name" value="Homeodomain-like"/>
    <property type="match status" value="1"/>
</dbReference>
<evidence type="ECO:0000259" key="5">
    <source>
        <dbReference type="PROSITE" id="PS50977"/>
    </source>
</evidence>
<dbReference type="InterPro" id="IPR025996">
    <property type="entry name" value="MT1864/Rv1816-like_C"/>
</dbReference>
<dbReference type="AlphaFoldDB" id="A0A533ICJ7"/>
<evidence type="ECO:0000256" key="3">
    <source>
        <dbReference type="ARBA" id="ARBA00023163"/>
    </source>
</evidence>
<dbReference type="InterPro" id="IPR001647">
    <property type="entry name" value="HTH_TetR"/>
</dbReference>
<reference evidence="6 7" key="1">
    <citation type="journal article" date="2017" name="Nat. Commun.">
        <title>In situ click chemistry generation of cyclooxygenase-2 inhibitors.</title>
        <authorList>
            <person name="Bhardwaj A."/>
            <person name="Kaur J."/>
            <person name="Wuest M."/>
            <person name="Wuest F."/>
        </authorList>
    </citation>
    <scope>NUCLEOTIDE SEQUENCE [LARGE SCALE GENOMIC DNA]</scope>
    <source>
        <strain evidence="6">S2_012_000_R3_94</strain>
    </source>
</reference>
<dbReference type="InterPro" id="IPR050109">
    <property type="entry name" value="HTH-type_TetR-like_transc_reg"/>
</dbReference>
<dbReference type="SUPFAM" id="SSF48498">
    <property type="entry name" value="Tetracyclin repressor-like, C-terminal domain"/>
    <property type="match status" value="1"/>
</dbReference>
<dbReference type="Proteomes" id="UP000315344">
    <property type="component" value="Unassembled WGS sequence"/>
</dbReference>
<keyword evidence="1" id="KW-0805">Transcription regulation</keyword>
<accession>A0A533ICJ7</accession>
<organism evidence="6 7">
    <name type="scientific">Paracoccus denitrificans</name>
    <dbReference type="NCBI Taxonomy" id="266"/>
    <lineage>
        <taxon>Bacteria</taxon>
        <taxon>Pseudomonadati</taxon>
        <taxon>Pseudomonadota</taxon>
        <taxon>Alphaproteobacteria</taxon>
        <taxon>Rhodobacterales</taxon>
        <taxon>Paracoccaceae</taxon>
        <taxon>Paracoccus</taxon>
    </lineage>
</organism>
<dbReference type="PROSITE" id="PS50977">
    <property type="entry name" value="HTH_TETR_2"/>
    <property type="match status" value="1"/>
</dbReference>
<keyword evidence="2 4" id="KW-0238">DNA-binding</keyword>
<proteinExistence type="predicted"/>
<evidence type="ECO:0000256" key="1">
    <source>
        <dbReference type="ARBA" id="ARBA00023015"/>
    </source>
</evidence>